<dbReference type="Gene3D" id="3.90.180.10">
    <property type="entry name" value="Medium-chain alcohol dehydrogenases, catalytic domain"/>
    <property type="match status" value="1"/>
</dbReference>
<protein>
    <submittedName>
        <fullName evidence="2">NADPH:quinone reductase</fullName>
    </submittedName>
</protein>
<reference evidence="2" key="1">
    <citation type="journal article" date="2014" name="Int. J. Syst. Evol. Microbiol.">
        <title>Complete genome sequence of Corynebacterium casei LMG S-19264T (=DSM 44701T), isolated from a smear-ripened cheese.</title>
        <authorList>
            <consortium name="US DOE Joint Genome Institute (JGI-PGF)"/>
            <person name="Walter F."/>
            <person name="Albersmeier A."/>
            <person name="Kalinowski J."/>
            <person name="Ruckert C."/>
        </authorList>
    </citation>
    <scope>NUCLEOTIDE SEQUENCE</scope>
    <source>
        <strain evidence="2">JCM 4477</strain>
    </source>
</reference>
<dbReference type="SUPFAM" id="SSF50129">
    <property type="entry name" value="GroES-like"/>
    <property type="match status" value="1"/>
</dbReference>
<dbReference type="Pfam" id="PF13602">
    <property type="entry name" value="ADH_zinc_N_2"/>
    <property type="match status" value="1"/>
</dbReference>
<reference evidence="2" key="2">
    <citation type="submission" date="2020-09" db="EMBL/GenBank/DDBJ databases">
        <authorList>
            <person name="Sun Q."/>
            <person name="Ohkuma M."/>
        </authorList>
    </citation>
    <scope>NUCLEOTIDE SEQUENCE</scope>
    <source>
        <strain evidence="2">JCM 4477</strain>
    </source>
</reference>
<dbReference type="Pfam" id="PF08240">
    <property type="entry name" value="ADH_N"/>
    <property type="match status" value="1"/>
</dbReference>
<dbReference type="InterPro" id="IPR011032">
    <property type="entry name" value="GroES-like_sf"/>
</dbReference>
<dbReference type="SMART" id="SM00829">
    <property type="entry name" value="PKS_ER"/>
    <property type="match status" value="1"/>
</dbReference>
<evidence type="ECO:0000313" key="2">
    <source>
        <dbReference type="EMBL" id="GHF01097.1"/>
    </source>
</evidence>
<evidence type="ECO:0000259" key="1">
    <source>
        <dbReference type="SMART" id="SM00829"/>
    </source>
</evidence>
<comment type="caution">
    <text evidence="2">The sequence shown here is derived from an EMBL/GenBank/DDBJ whole genome shotgun (WGS) entry which is preliminary data.</text>
</comment>
<dbReference type="AlphaFoldDB" id="A0A919DZC7"/>
<gene>
    <name evidence="2" type="primary">qor</name>
    <name evidence="2" type="ORF">GCM10018772_27300</name>
</gene>
<name>A0A919DZC7_9ACTN</name>
<dbReference type="InterPro" id="IPR013154">
    <property type="entry name" value="ADH-like_N"/>
</dbReference>
<accession>A0A919DZC7</accession>
<organism evidence="2 3">
    <name type="scientific">Streptomyces fumanus</name>
    <dbReference type="NCBI Taxonomy" id="67302"/>
    <lineage>
        <taxon>Bacteria</taxon>
        <taxon>Bacillati</taxon>
        <taxon>Actinomycetota</taxon>
        <taxon>Actinomycetes</taxon>
        <taxon>Kitasatosporales</taxon>
        <taxon>Streptomycetaceae</taxon>
        <taxon>Streptomyces</taxon>
    </lineage>
</organism>
<dbReference type="GO" id="GO:0016491">
    <property type="term" value="F:oxidoreductase activity"/>
    <property type="evidence" value="ECO:0007669"/>
    <property type="project" value="InterPro"/>
</dbReference>
<dbReference type="EMBL" id="BNBI01000005">
    <property type="protein sequence ID" value="GHF01097.1"/>
    <property type="molecule type" value="Genomic_DNA"/>
</dbReference>
<dbReference type="Proteomes" id="UP000630718">
    <property type="component" value="Unassembled WGS sequence"/>
</dbReference>
<evidence type="ECO:0000313" key="3">
    <source>
        <dbReference type="Proteomes" id="UP000630718"/>
    </source>
</evidence>
<dbReference type="InterPro" id="IPR020843">
    <property type="entry name" value="ER"/>
</dbReference>
<dbReference type="InterPro" id="IPR051397">
    <property type="entry name" value="Zn-ADH-like_protein"/>
</dbReference>
<proteinExistence type="predicted"/>
<dbReference type="Gene3D" id="3.40.50.720">
    <property type="entry name" value="NAD(P)-binding Rossmann-like Domain"/>
    <property type="match status" value="1"/>
</dbReference>
<dbReference type="RefSeq" id="WP_190204481.1">
    <property type="nucleotide sequence ID" value="NZ_BNBI01000005.1"/>
</dbReference>
<dbReference type="PANTHER" id="PTHR43677">
    <property type="entry name" value="SHORT-CHAIN DEHYDROGENASE/REDUCTASE"/>
    <property type="match status" value="1"/>
</dbReference>
<keyword evidence="3" id="KW-1185">Reference proteome</keyword>
<feature type="domain" description="Enoyl reductase (ER)" evidence="1">
    <location>
        <begin position="12"/>
        <end position="337"/>
    </location>
</feature>
<dbReference type="SUPFAM" id="SSF51735">
    <property type="entry name" value="NAD(P)-binding Rossmann-fold domains"/>
    <property type="match status" value="1"/>
</dbReference>
<dbReference type="PANTHER" id="PTHR43677:SF4">
    <property type="entry name" value="QUINONE OXIDOREDUCTASE-LIKE PROTEIN 2"/>
    <property type="match status" value="1"/>
</dbReference>
<sequence length="345" mass="36259">MRTTEIVLPGVGEPESLEVRVRDLPAPGPGQALVRIEASGVTFAEQQMRRGKYYDMPAFPFVPGYDLVGTVEALGSPVPGLAPGQRVAALTKTGGWAEYALLDAADLVPVPDGVDAAEAETMVTNGATAWRMLHRTARVRPGDTVVVHGANGGVGSVLVQLARAHGVQVIGTASARNQEAVRAMGAVPVDYRGDVPARVRELAPGGVAAVFDHVGGKGIEDSWRMLAPGGTLVSYGSAATRDQPGNGALPVLKLVARLMLWNALPNGRSAHFFNLWAGRARRPDAYRAELREDLTRVFALLRDGTVTARIDRVYPLTQAAEALRYAESGAVVGKVVLAPGAPAVG</sequence>
<dbReference type="InterPro" id="IPR036291">
    <property type="entry name" value="NAD(P)-bd_dom_sf"/>
</dbReference>
<dbReference type="CDD" id="cd08273">
    <property type="entry name" value="MDR8"/>
    <property type="match status" value="1"/>
</dbReference>